<dbReference type="Pfam" id="PF06611">
    <property type="entry name" value="DUF1145"/>
    <property type="match status" value="1"/>
</dbReference>
<dbReference type="InterPro" id="IPR009525">
    <property type="entry name" value="DUF1145"/>
</dbReference>
<organism evidence="2 3">
    <name type="scientific">Zestomonas insulae</name>
    <dbReference type="NCBI Taxonomy" id="2809017"/>
    <lineage>
        <taxon>Bacteria</taxon>
        <taxon>Pseudomonadati</taxon>
        <taxon>Pseudomonadota</taxon>
        <taxon>Gammaproteobacteria</taxon>
        <taxon>Pseudomonadales</taxon>
        <taxon>Pseudomonadaceae</taxon>
        <taxon>Zestomonas</taxon>
    </lineage>
</organism>
<feature type="transmembrane region" description="Helical" evidence="1">
    <location>
        <begin position="36"/>
        <end position="55"/>
    </location>
</feature>
<keyword evidence="1" id="KW-0472">Membrane</keyword>
<accession>A0ABS2IF52</accession>
<keyword evidence="3" id="KW-1185">Reference proteome</keyword>
<dbReference type="Proteomes" id="UP000717995">
    <property type="component" value="Unassembled WGS sequence"/>
</dbReference>
<evidence type="ECO:0000313" key="3">
    <source>
        <dbReference type="Proteomes" id="UP000717995"/>
    </source>
</evidence>
<name>A0ABS2IF52_9GAMM</name>
<sequence>MKVVLGVGKAVALLFWLLVLVNLFQPFAQPFAWMLYLFGASVLLLHGLELMLFSARLAGHPNLPLQRLWVMLFGILHLLSLPEAAPAEAVEQPVVAEEVSHA</sequence>
<dbReference type="PANTHER" id="PTHR38775:SF1">
    <property type="entry name" value="INNER MEMBRANE PROTEIN"/>
    <property type="match status" value="1"/>
</dbReference>
<proteinExistence type="predicted"/>
<dbReference type="PANTHER" id="PTHR38775">
    <property type="entry name" value="INNER MEMBRANE PROTEIN-RELATED"/>
    <property type="match status" value="1"/>
</dbReference>
<comment type="caution">
    <text evidence="2">The sequence shown here is derived from an EMBL/GenBank/DDBJ whole genome shotgun (WGS) entry which is preliminary data.</text>
</comment>
<gene>
    <name evidence="2" type="ORF">JQX08_07250</name>
</gene>
<evidence type="ECO:0000256" key="1">
    <source>
        <dbReference type="SAM" id="Phobius"/>
    </source>
</evidence>
<reference evidence="2 3" key="1">
    <citation type="submission" date="2021-02" db="EMBL/GenBank/DDBJ databases">
        <authorList>
            <person name="Lee D.-H."/>
        </authorList>
    </citation>
    <scope>NUCLEOTIDE SEQUENCE [LARGE SCALE GENOMIC DNA]</scope>
    <source>
        <strain evidence="2 3">UL073</strain>
    </source>
</reference>
<keyword evidence="1" id="KW-0812">Transmembrane</keyword>
<dbReference type="RefSeq" id="WP_204915618.1">
    <property type="nucleotide sequence ID" value="NZ_JAFEUP010000002.1"/>
</dbReference>
<protein>
    <submittedName>
        <fullName evidence="2">DUF1145 domain-containing protein</fullName>
    </submittedName>
</protein>
<dbReference type="EMBL" id="JAFEUP010000002">
    <property type="protein sequence ID" value="MBM7060500.1"/>
    <property type="molecule type" value="Genomic_DNA"/>
</dbReference>
<keyword evidence="1" id="KW-1133">Transmembrane helix</keyword>
<evidence type="ECO:0000313" key="2">
    <source>
        <dbReference type="EMBL" id="MBM7060500.1"/>
    </source>
</evidence>